<dbReference type="Gene3D" id="3.90.70.10">
    <property type="entry name" value="Cysteine proteinases"/>
    <property type="match status" value="1"/>
</dbReference>
<accession>A0ABV5ZLL2</accession>
<keyword evidence="2" id="KW-1185">Reference proteome</keyword>
<protein>
    <submittedName>
        <fullName evidence="1">Cysteine protease</fullName>
    </submittedName>
</protein>
<dbReference type="InterPro" id="IPR038765">
    <property type="entry name" value="Papain-like_cys_pep_sf"/>
</dbReference>
<evidence type="ECO:0000313" key="2">
    <source>
        <dbReference type="Proteomes" id="UP001589688"/>
    </source>
</evidence>
<dbReference type="PROSITE" id="PS51257">
    <property type="entry name" value="PROKAR_LIPOPROTEIN"/>
    <property type="match status" value="1"/>
</dbReference>
<evidence type="ECO:0000313" key="1">
    <source>
        <dbReference type="EMBL" id="MFB9898268.1"/>
    </source>
</evidence>
<dbReference type="GO" id="GO:0008233">
    <property type="term" value="F:peptidase activity"/>
    <property type="evidence" value="ECO:0007669"/>
    <property type="project" value="UniProtKB-KW"/>
</dbReference>
<comment type="caution">
    <text evidence="1">The sequence shown here is derived from an EMBL/GenBank/DDBJ whole genome shotgun (WGS) entry which is preliminary data.</text>
</comment>
<dbReference type="EMBL" id="JBHLZF010000002">
    <property type="protein sequence ID" value="MFB9898268.1"/>
    <property type="molecule type" value="Genomic_DNA"/>
</dbReference>
<dbReference type="RefSeq" id="WP_390183259.1">
    <property type="nucleotide sequence ID" value="NZ_JBHLZF010000002.1"/>
</dbReference>
<sequence length="376" mass="41777">MKHLQITARATVVATVLALVAGCSRPAGKGGRESSAVDGMRNEAVVRTTPVKNQGRSPLCWLYAMLATIESEHLMAGDSVNLSTDYLARQLLADQARTYFFTRRTADVSLRGMASMALQLLQRYGAEDHDAYGNRQPVNYDVLARKVRQVARGAGSVARLDGRLESLLDRETGYVPRAVFMFGAEYTPHEFAHSVCLPGEYLSVTSFTHHPFGRAFVLEVPDNQLRDSFLNVPLGVMMRHVERALRAGHPVCWEGDVSEPGFCFADGIATMPRRVDGASAQALRQRDFEARRTTDDHCMELCGLARDSRGRRYYLAKNSWGTGNALGGYMYLSEDYVRLKTVAVYMSRRAWGWGNRPVPRPAARDFPGPEPAPLKK</sequence>
<dbReference type="GO" id="GO:0006508">
    <property type="term" value="P:proteolysis"/>
    <property type="evidence" value="ECO:0007669"/>
    <property type="project" value="UniProtKB-KW"/>
</dbReference>
<name>A0ABV5ZLL2_9BACT</name>
<proteinExistence type="predicted"/>
<reference evidence="1 2" key="1">
    <citation type="submission" date="2024-09" db="EMBL/GenBank/DDBJ databases">
        <authorList>
            <person name="Sun Q."/>
            <person name="Mori K."/>
        </authorList>
    </citation>
    <scope>NUCLEOTIDE SEQUENCE [LARGE SCALE GENOMIC DNA]</scope>
    <source>
        <strain evidence="1 2">ATCC 51272</strain>
    </source>
</reference>
<dbReference type="SUPFAM" id="SSF54001">
    <property type="entry name" value="Cysteine proteinases"/>
    <property type="match status" value="1"/>
</dbReference>
<dbReference type="Proteomes" id="UP001589688">
    <property type="component" value="Unassembled WGS sequence"/>
</dbReference>
<keyword evidence="1" id="KW-0645">Protease</keyword>
<gene>
    <name evidence="1" type="ORF">ACFFK8_10825</name>
</gene>
<organism evidence="1 2">
    <name type="scientific">Hallella seregens ATCC 51272</name>
    <dbReference type="NCBI Taxonomy" id="1336250"/>
    <lineage>
        <taxon>Bacteria</taxon>
        <taxon>Pseudomonadati</taxon>
        <taxon>Bacteroidota</taxon>
        <taxon>Bacteroidia</taxon>
        <taxon>Bacteroidales</taxon>
        <taxon>Prevotellaceae</taxon>
        <taxon>Hallella</taxon>
    </lineage>
</organism>
<keyword evidence="1" id="KW-0378">Hydrolase</keyword>